<comment type="caution">
    <text evidence="1">The sequence shown here is derived from an EMBL/GenBank/DDBJ whole genome shotgun (WGS) entry which is preliminary data.</text>
</comment>
<proteinExistence type="predicted"/>
<name>A0A4C1X6B6_EUMVA</name>
<dbReference type="EMBL" id="BGZK01000723">
    <property type="protein sequence ID" value="GBP57919.1"/>
    <property type="molecule type" value="Genomic_DNA"/>
</dbReference>
<gene>
    <name evidence="1" type="ORF">EVAR_40778_1</name>
</gene>
<reference evidence="1 2" key="1">
    <citation type="journal article" date="2019" name="Commun. Biol.">
        <title>The bagworm genome reveals a unique fibroin gene that provides high tensile strength.</title>
        <authorList>
            <person name="Kono N."/>
            <person name="Nakamura H."/>
            <person name="Ohtoshi R."/>
            <person name="Tomita M."/>
            <person name="Numata K."/>
            <person name="Arakawa K."/>
        </authorList>
    </citation>
    <scope>NUCLEOTIDE SEQUENCE [LARGE SCALE GENOMIC DNA]</scope>
</reference>
<keyword evidence="2" id="KW-1185">Reference proteome</keyword>
<evidence type="ECO:0000313" key="1">
    <source>
        <dbReference type="EMBL" id="GBP57919.1"/>
    </source>
</evidence>
<organism evidence="1 2">
    <name type="scientific">Eumeta variegata</name>
    <name type="common">Bagworm moth</name>
    <name type="synonym">Eumeta japonica</name>
    <dbReference type="NCBI Taxonomy" id="151549"/>
    <lineage>
        <taxon>Eukaryota</taxon>
        <taxon>Metazoa</taxon>
        <taxon>Ecdysozoa</taxon>
        <taxon>Arthropoda</taxon>
        <taxon>Hexapoda</taxon>
        <taxon>Insecta</taxon>
        <taxon>Pterygota</taxon>
        <taxon>Neoptera</taxon>
        <taxon>Endopterygota</taxon>
        <taxon>Lepidoptera</taxon>
        <taxon>Glossata</taxon>
        <taxon>Ditrysia</taxon>
        <taxon>Tineoidea</taxon>
        <taxon>Psychidae</taxon>
        <taxon>Oiketicinae</taxon>
        <taxon>Eumeta</taxon>
    </lineage>
</organism>
<sequence length="111" mass="12491">MALLQLYMTRSAHRRTTAAGHTLYIDHMMTRKPQPPEQCYFGESCAAGAIKHIGRACASTETHVVAEFLFRRPAINAAISGAYGDRKTFYAPAGRARRFTTTPREIRRQFS</sequence>
<dbReference type="Proteomes" id="UP000299102">
    <property type="component" value="Unassembled WGS sequence"/>
</dbReference>
<evidence type="ECO:0000313" key="2">
    <source>
        <dbReference type="Proteomes" id="UP000299102"/>
    </source>
</evidence>
<protein>
    <submittedName>
        <fullName evidence="1">Uncharacterized protein</fullName>
    </submittedName>
</protein>
<accession>A0A4C1X6B6</accession>
<dbReference type="AlphaFoldDB" id="A0A4C1X6B6"/>